<dbReference type="KEGG" id="clk:CGC53_10475"/>
<dbReference type="RefSeq" id="WP_095914709.1">
    <property type="nucleotide sequence ID" value="NZ_CAUUPF010000016.1"/>
</dbReference>
<dbReference type="PANTHER" id="PTHR35149:SF1">
    <property type="entry name" value="DUF5655 DOMAIN-CONTAINING PROTEIN"/>
    <property type="match status" value="1"/>
</dbReference>
<accession>A0A250FEL6</accession>
<dbReference type="InterPro" id="IPR004919">
    <property type="entry name" value="GmrSD_N"/>
</dbReference>
<protein>
    <recommendedName>
        <fullName evidence="5">DUF262 domain-containing protein</fullName>
    </recommendedName>
</protein>
<feature type="domain" description="GmrSD restriction endonucleases N-terminal" evidence="1">
    <location>
        <begin position="8"/>
        <end position="220"/>
    </location>
</feature>
<proteinExistence type="predicted"/>
<evidence type="ECO:0008006" key="5">
    <source>
        <dbReference type="Google" id="ProtNLM"/>
    </source>
</evidence>
<dbReference type="PANTHER" id="PTHR35149">
    <property type="entry name" value="SLL5132 PROTEIN"/>
    <property type="match status" value="1"/>
</dbReference>
<sequence>MSDSLNIEKMIREKKIIVPDYQRAYSWETSQDGKENKHTNVFVCDLEDYIKSRATTPYYFGHFLFENKGEMYAIIDGQQRLTTIVIFLSALFKELKSRRELNEDEEQAYEDMVKRGSKYKFETVAYDSQFFKDYVIDGSKTNDNTETVSAQRIAEAYKFFTSYLKGQETETIEKLLNAIKTASCTTHIVENETEAIQMFIFQNNRGKKPSNLEIVKAQFMFYIHLYGQRDTEELINEVKTRFEKIYKSISRIENHINEDDVLVYTLRVYNNSLREGNSLERIDKKLSEGNESIIFIKDFTRSLEESFDYLTQFFDRDEKEYFFVHSLVSLGSIALALPFVIKAYKFNLSIVEKEKLYNALESLILRDRLIGTRADMISRLNDIYQSFSAENPSVTPIVERVQYLKETSDWWWAYWNNEQLEYSVNGYIKPYLAKYILWKYENYLEAQGKGGYNPIRFDRIESPELEHISPQTPTNGEPIAAGYSEYDEDFKRKYLDCLGNYLLISKSHNCSIGNSPFKDKRESYSHLAQQREIQKMTNKEHPLWTKELINERYKKIVEFIMSTF</sequence>
<dbReference type="InterPro" id="IPR011089">
    <property type="entry name" value="GmrSD_C"/>
</dbReference>
<dbReference type="Pfam" id="PF03235">
    <property type="entry name" value="GmrSD_N"/>
    <property type="match status" value="1"/>
</dbReference>
<gene>
    <name evidence="3" type="ORF">CGC53_10475</name>
</gene>
<evidence type="ECO:0000313" key="4">
    <source>
        <dbReference type="Proteomes" id="UP000217276"/>
    </source>
</evidence>
<dbReference type="Proteomes" id="UP000217276">
    <property type="component" value="Chromosome"/>
</dbReference>
<feature type="domain" description="GmrSD restriction endonucleases C-terminal" evidence="2">
    <location>
        <begin position="426"/>
        <end position="558"/>
    </location>
</feature>
<name>A0A250FEL6_9FLAO</name>
<reference evidence="4" key="1">
    <citation type="submission" date="2017-06" db="EMBL/GenBank/DDBJ databases">
        <title>Capnocytophaga spp. assemblies.</title>
        <authorList>
            <person name="Gulvik C.A."/>
        </authorList>
    </citation>
    <scope>NUCLEOTIDE SEQUENCE [LARGE SCALE GENOMIC DNA]</scope>
    <source>
        <strain evidence="4">H6253</strain>
    </source>
</reference>
<dbReference type="Pfam" id="PF07510">
    <property type="entry name" value="GmrSD_C"/>
    <property type="match status" value="1"/>
</dbReference>
<evidence type="ECO:0000259" key="1">
    <source>
        <dbReference type="Pfam" id="PF03235"/>
    </source>
</evidence>
<evidence type="ECO:0000259" key="2">
    <source>
        <dbReference type="Pfam" id="PF07510"/>
    </source>
</evidence>
<keyword evidence="4" id="KW-1185">Reference proteome</keyword>
<dbReference type="AlphaFoldDB" id="A0A250FEL6"/>
<evidence type="ECO:0000313" key="3">
    <source>
        <dbReference type="EMBL" id="ATA82735.1"/>
    </source>
</evidence>
<organism evidence="3 4">
    <name type="scientific">Capnocytophaga leadbetteri</name>
    <dbReference type="NCBI Taxonomy" id="327575"/>
    <lineage>
        <taxon>Bacteria</taxon>
        <taxon>Pseudomonadati</taxon>
        <taxon>Bacteroidota</taxon>
        <taxon>Flavobacteriia</taxon>
        <taxon>Flavobacteriales</taxon>
        <taxon>Flavobacteriaceae</taxon>
        <taxon>Capnocytophaga</taxon>
    </lineage>
</organism>
<dbReference type="EMBL" id="CP022384">
    <property type="protein sequence ID" value="ATA82735.1"/>
    <property type="molecule type" value="Genomic_DNA"/>
</dbReference>